<evidence type="ECO:0000313" key="3">
    <source>
        <dbReference type="Proteomes" id="UP000266841"/>
    </source>
</evidence>
<feature type="compositionally biased region" description="Basic and acidic residues" evidence="1">
    <location>
        <begin position="1"/>
        <end position="12"/>
    </location>
</feature>
<feature type="region of interest" description="Disordered" evidence="1">
    <location>
        <begin position="51"/>
        <end position="183"/>
    </location>
</feature>
<keyword evidence="3" id="KW-1185">Reference proteome</keyword>
<dbReference type="AlphaFoldDB" id="K0TQP0"/>
<comment type="caution">
    <text evidence="2">The sequence shown here is derived from an EMBL/GenBank/DDBJ whole genome shotgun (WGS) entry which is preliminary data.</text>
</comment>
<dbReference type="Proteomes" id="UP000266841">
    <property type="component" value="Unassembled WGS sequence"/>
</dbReference>
<feature type="region of interest" description="Disordered" evidence="1">
    <location>
        <begin position="201"/>
        <end position="368"/>
    </location>
</feature>
<organism evidence="2 3">
    <name type="scientific">Thalassiosira oceanica</name>
    <name type="common">Marine diatom</name>
    <dbReference type="NCBI Taxonomy" id="159749"/>
    <lineage>
        <taxon>Eukaryota</taxon>
        <taxon>Sar</taxon>
        <taxon>Stramenopiles</taxon>
        <taxon>Ochrophyta</taxon>
        <taxon>Bacillariophyta</taxon>
        <taxon>Coscinodiscophyceae</taxon>
        <taxon>Thalassiosirophycidae</taxon>
        <taxon>Thalassiosirales</taxon>
        <taxon>Thalassiosiraceae</taxon>
        <taxon>Thalassiosira</taxon>
    </lineage>
</organism>
<evidence type="ECO:0000313" key="2">
    <source>
        <dbReference type="EMBL" id="EJK76382.1"/>
    </source>
</evidence>
<gene>
    <name evidence="2" type="ORF">THAOC_01858</name>
</gene>
<feature type="compositionally biased region" description="Acidic residues" evidence="1">
    <location>
        <begin position="331"/>
        <end position="340"/>
    </location>
</feature>
<name>K0TQP0_THAOC</name>
<protein>
    <submittedName>
        <fullName evidence="2">Uncharacterized protein</fullName>
    </submittedName>
</protein>
<reference evidence="2 3" key="1">
    <citation type="journal article" date="2012" name="Genome Biol.">
        <title>Genome and low-iron response of an oceanic diatom adapted to chronic iron limitation.</title>
        <authorList>
            <person name="Lommer M."/>
            <person name="Specht M."/>
            <person name="Roy A.S."/>
            <person name="Kraemer L."/>
            <person name="Andreson R."/>
            <person name="Gutowska M.A."/>
            <person name="Wolf J."/>
            <person name="Bergner S.V."/>
            <person name="Schilhabel M.B."/>
            <person name="Klostermeier U.C."/>
            <person name="Beiko R.G."/>
            <person name="Rosenstiel P."/>
            <person name="Hippler M."/>
            <person name="Laroche J."/>
        </authorList>
    </citation>
    <scope>NUCLEOTIDE SEQUENCE [LARGE SCALE GENOMIC DNA]</scope>
    <source>
        <strain evidence="2 3">CCMP1005</strain>
    </source>
</reference>
<accession>K0TQP0</accession>
<feature type="region of interest" description="Disordered" evidence="1">
    <location>
        <begin position="1"/>
        <end position="38"/>
    </location>
</feature>
<evidence type="ECO:0000256" key="1">
    <source>
        <dbReference type="SAM" id="MobiDB-lite"/>
    </source>
</evidence>
<feature type="compositionally biased region" description="Basic and acidic residues" evidence="1">
    <location>
        <begin position="283"/>
        <end position="293"/>
    </location>
</feature>
<feature type="compositionally biased region" description="Low complexity" evidence="1">
    <location>
        <begin position="120"/>
        <end position="139"/>
    </location>
</feature>
<proteinExistence type="predicted"/>
<sequence length="368" mass="37012">LAKKEVAEDRAEVAVGTDGDGEEYRSRQKTGRLGGESAAMEKYDSKYSALRAAAASRQRQREAAARSSTASASGGNDGGPGPANDAHAARPPRRTAIPPLGGRAGRPPPGSSVRGRDDGAAIPGGPAGGAPSTAAASASPPGPDALEGGRPGEAPRRDPEQGFGRQGGQAEHAFVGRGSAPDYGRRELISSITLIRPAVPAAQPAATNTAGPQGPALGVIDGGGRGRVEGDPSLGRMAGNPSPGGEVISSADEQQKQQQTSAAALLDPRTPLTMMRSVQASISRDRSEIDGARRPLFQGDDGGGPGGADAEEGAAPRGSADARMNSPPSDEPQDYEDSSEAAEASRRAGEAVGVLGGEDDDGGKRLSP</sequence>
<dbReference type="EMBL" id="AGNL01002233">
    <property type="protein sequence ID" value="EJK76382.1"/>
    <property type="molecule type" value="Genomic_DNA"/>
</dbReference>
<feature type="compositionally biased region" description="Low complexity" evidence="1">
    <location>
        <begin position="65"/>
        <end position="74"/>
    </location>
</feature>
<feature type="non-terminal residue" evidence="2">
    <location>
        <position position="1"/>
    </location>
</feature>